<dbReference type="RefSeq" id="WP_032827145.1">
    <property type="nucleotide sequence ID" value="NZ_LCTH01000024.1"/>
</dbReference>
<keyword evidence="1" id="KW-0812">Transmembrane</keyword>
<evidence type="ECO:0000256" key="1">
    <source>
        <dbReference type="SAM" id="Phobius"/>
    </source>
</evidence>
<keyword evidence="1" id="KW-1133">Transmembrane helix</keyword>
<dbReference type="Proteomes" id="UP000092611">
    <property type="component" value="Unassembled WGS sequence"/>
</dbReference>
<feature type="transmembrane region" description="Helical" evidence="1">
    <location>
        <begin position="7"/>
        <end position="24"/>
    </location>
</feature>
<dbReference type="EMBL" id="LZDL01000012">
    <property type="protein sequence ID" value="OBX47324.1"/>
    <property type="molecule type" value="Genomic_DNA"/>
</dbReference>
<organism evidence="2 3">
    <name type="scientific">Haemophilus haemolyticus</name>
    <dbReference type="NCBI Taxonomy" id="726"/>
    <lineage>
        <taxon>Bacteria</taxon>
        <taxon>Pseudomonadati</taxon>
        <taxon>Pseudomonadota</taxon>
        <taxon>Gammaproteobacteria</taxon>
        <taxon>Pasteurellales</taxon>
        <taxon>Pasteurellaceae</taxon>
        <taxon>Haemophilus</taxon>
    </lineage>
</organism>
<dbReference type="AlphaFoldDB" id="A0A1B8PF24"/>
<reference evidence="2 3" key="1">
    <citation type="submission" date="2016-06" db="EMBL/GenBank/DDBJ databases">
        <title>Draft genome of Haemophilus haemolyticus CCUG 24149.</title>
        <authorList>
            <person name="Engstrom-Jakobsson H."/>
            <person name="Salva-Serra F."/>
            <person name="Thorell K."/>
            <person name="Gonzales-Siles L."/>
            <person name="Karlsson R."/>
            <person name="Boulund F."/>
            <person name="Engstrand L."/>
            <person name="Kristiansson E."/>
            <person name="Moore E."/>
        </authorList>
    </citation>
    <scope>NUCLEOTIDE SEQUENCE [LARGE SCALE GENOMIC DNA]</scope>
    <source>
        <strain evidence="2 3">CCUG 24149</strain>
    </source>
</reference>
<proteinExistence type="predicted"/>
<dbReference type="OrthoDB" id="9988797at2"/>
<protein>
    <submittedName>
        <fullName evidence="2">Uncharacterized protein</fullName>
    </submittedName>
</protein>
<accession>A0A1B8PF24</accession>
<comment type="caution">
    <text evidence="2">The sequence shown here is derived from an EMBL/GenBank/DDBJ whole genome shotgun (WGS) entry which is preliminary data.</text>
</comment>
<feature type="transmembrane region" description="Helical" evidence="1">
    <location>
        <begin position="44"/>
        <end position="63"/>
    </location>
</feature>
<evidence type="ECO:0000313" key="2">
    <source>
        <dbReference type="EMBL" id="OBX47324.1"/>
    </source>
</evidence>
<name>A0A1B8PF24_HAEHA</name>
<sequence>MKFIIGVVISILIFALFYFMAISYVKFDAGVKYVNYILLAEESIISSIKLHILVIPIIFLTSIKKNKK</sequence>
<dbReference type="PATRIC" id="fig|726.52.peg.720"/>
<evidence type="ECO:0000313" key="3">
    <source>
        <dbReference type="Proteomes" id="UP000092611"/>
    </source>
</evidence>
<keyword evidence="1" id="KW-0472">Membrane</keyword>
<gene>
    <name evidence="2" type="ORF">A9Z62_00800</name>
</gene>